<sequence length="90" mass="10239">MLDKKQNISDQIDAYPKIEDDALLLRKADKTELIDASSKTEADMLLDEKLNISDQIDVYTKYEDDALLLLKADKTELADYVDLDSTQTII</sequence>
<organism evidence="1 2">
    <name type="scientific">Streblomastix strix</name>
    <dbReference type="NCBI Taxonomy" id="222440"/>
    <lineage>
        <taxon>Eukaryota</taxon>
        <taxon>Metamonada</taxon>
        <taxon>Preaxostyla</taxon>
        <taxon>Oxymonadida</taxon>
        <taxon>Streblomastigidae</taxon>
        <taxon>Streblomastix</taxon>
    </lineage>
</organism>
<gene>
    <name evidence="1" type="ORF">EZS28_052918</name>
</gene>
<reference evidence="1 2" key="1">
    <citation type="submission" date="2019-03" db="EMBL/GenBank/DDBJ databases">
        <title>Single cell metagenomics reveals metabolic interactions within the superorganism composed of flagellate Streblomastix strix and complex community of Bacteroidetes bacteria on its surface.</title>
        <authorList>
            <person name="Treitli S.C."/>
            <person name="Kolisko M."/>
            <person name="Husnik F."/>
            <person name="Keeling P."/>
            <person name="Hampl V."/>
        </authorList>
    </citation>
    <scope>NUCLEOTIDE SEQUENCE [LARGE SCALE GENOMIC DNA]</scope>
    <source>
        <strain evidence="1">ST1C</strain>
    </source>
</reference>
<dbReference type="Proteomes" id="UP000324800">
    <property type="component" value="Unassembled WGS sequence"/>
</dbReference>
<evidence type="ECO:0000313" key="2">
    <source>
        <dbReference type="Proteomes" id="UP000324800"/>
    </source>
</evidence>
<name>A0A5J4RPW3_9EUKA</name>
<feature type="non-terminal residue" evidence="1">
    <location>
        <position position="90"/>
    </location>
</feature>
<evidence type="ECO:0000313" key="1">
    <source>
        <dbReference type="EMBL" id="KAA6335967.1"/>
    </source>
</evidence>
<accession>A0A5J4RPW3</accession>
<protein>
    <submittedName>
        <fullName evidence="1">Uncharacterized protein</fullName>
    </submittedName>
</protein>
<proteinExistence type="predicted"/>
<dbReference type="AlphaFoldDB" id="A0A5J4RPW3"/>
<dbReference type="EMBL" id="SNRW01041691">
    <property type="protein sequence ID" value="KAA6335967.1"/>
    <property type="molecule type" value="Genomic_DNA"/>
</dbReference>
<comment type="caution">
    <text evidence="1">The sequence shown here is derived from an EMBL/GenBank/DDBJ whole genome shotgun (WGS) entry which is preliminary data.</text>
</comment>